<comment type="caution">
    <text evidence="1">The sequence shown here is derived from an EMBL/GenBank/DDBJ whole genome shotgun (WGS) entry which is preliminary data.</text>
</comment>
<evidence type="ECO:0000313" key="2">
    <source>
        <dbReference type="Proteomes" id="UP001218218"/>
    </source>
</evidence>
<dbReference type="InterPro" id="IPR010721">
    <property type="entry name" value="UstE-like"/>
</dbReference>
<evidence type="ECO:0000313" key="1">
    <source>
        <dbReference type="EMBL" id="KAJ7303449.1"/>
    </source>
</evidence>
<dbReference type="EMBL" id="JARIHO010000106">
    <property type="protein sequence ID" value="KAJ7303449.1"/>
    <property type="molecule type" value="Genomic_DNA"/>
</dbReference>
<keyword evidence="2" id="KW-1185">Reference proteome</keyword>
<proteinExistence type="predicted"/>
<dbReference type="Proteomes" id="UP001218218">
    <property type="component" value="Unassembled WGS sequence"/>
</dbReference>
<dbReference type="Pfam" id="PF06966">
    <property type="entry name" value="DUF1295"/>
    <property type="match status" value="1"/>
</dbReference>
<gene>
    <name evidence="1" type="ORF">DFH08DRAFT_904083</name>
</gene>
<reference evidence="1" key="1">
    <citation type="submission" date="2023-03" db="EMBL/GenBank/DDBJ databases">
        <title>Massive genome expansion in bonnet fungi (Mycena s.s.) driven by repeated elements and novel gene families across ecological guilds.</title>
        <authorList>
            <consortium name="Lawrence Berkeley National Laboratory"/>
            <person name="Harder C.B."/>
            <person name="Miyauchi S."/>
            <person name="Viragh M."/>
            <person name="Kuo A."/>
            <person name="Thoen E."/>
            <person name="Andreopoulos B."/>
            <person name="Lu D."/>
            <person name="Skrede I."/>
            <person name="Drula E."/>
            <person name="Henrissat B."/>
            <person name="Morin E."/>
            <person name="Kohler A."/>
            <person name="Barry K."/>
            <person name="LaButti K."/>
            <person name="Morin E."/>
            <person name="Salamov A."/>
            <person name="Lipzen A."/>
            <person name="Mereny Z."/>
            <person name="Hegedus B."/>
            <person name="Baldrian P."/>
            <person name="Stursova M."/>
            <person name="Weitz H."/>
            <person name="Taylor A."/>
            <person name="Grigoriev I.V."/>
            <person name="Nagy L.G."/>
            <person name="Martin F."/>
            <person name="Kauserud H."/>
        </authorList>
    </citation>
    <scope>NUCLEOTIDE SEQUENCE</scope>
    <source>
        <strain evidence="1">CBHHK002</strain>
    </source>
</reference>
<organism evidence="1 2">
    <name type="scientific">Mycena albidolilacea</name>
    <dbReference type="NCBI Taxonomy" id="1033008"/>
    <lineage>
        <taxon>Eukaryota</taxon>
        <taxon>Fungi</taxon>
        <taxon>Dikarya</taxon>
        <taxon>Basidiomycota</taxon>
        <taxon>Agaricomycotina</taxon>
        <taxon>Agaricomycetes</taxon>
        <taxon>Agaricomycetidae</taxon>
        <taxon>Agaricales</taxon>
        <taxon>Marasmiineae</taxon>
        <taxon>Mycenaceae</taxon>
        <taxon>Mycena</taxon>
    </lineage>
</organism>
<protein>
    <submittedName>
        <fullName evidence="1">Uncharacterized protein</fullName>
    </submittedName>
</protein>
<name>A0AAD6Z120_9AGAR</name>
<sequence length="197" mass="21599">MSSKKLQGPFPRENRNISIPGAATFALGRHANVEGQAVKALAAIGVRASNTLVTAGPSVAGLGHVLTLLTGMYIIADIRHAIRSKSLAYWALFTSDNYCSTGSSLGIAVQHSRNFTECIEWKQWSGLALFVIRISMEMIAENSRKKFRKDRKNKGKIDDTGLCHPNYLGFLLGHTGISLVTMEYKKRVPYATLPGLY</sequence>
<accession>A0AAD6Z120</accession>
<dbReference type="AlphaFoldDB" id="A0AAD6Z120"/>